<keyword evidence="8" id="KW-0547">Nucleotide-binding</keyword>
<dbReference type="AlphaFoldDB" id="A0A1G6DYZ0"/>
<keyword evidence="13" id="KW-0670">Pyruvate</keyword>
<dbReference type="Gene3D" id="3.50.50.60">
    <property type="entry name" value="FAD/NAD(P)-binding domain"/>
    <property type="match status" value="2"/>
</dbReference>
<feature type="domain" description="Pyridine nucleotide-disulphide oxidoreductase dimerisation" evidence="11">
    <location>
        <begin position="341"/>
        <end position="445"/>
    </location>
</feature>
<protein>
    <submittedName>
        <fullName evidence="13">Pyruvate/2-oxoglutarate dehydrogenase complex, dihydrolipoamide dehydrogenase (E3) component</fullName>
    </submittedName>
</protein>
<keyword evidence="5 10" id="KW-0560">Oxidoreductase</keyword>
<evidence type="ECO:0000256" key="5">
    <source>
        <dbReference type="ARBA" id="ARBA00023002"/>
    </source>
</evidence>
<dbReference type="PIRSF" id="PIRSF000350">
    <property type="entry name" value="Mercury_reductase_MerA"/>
    <property type="match status" value="1"/>
</dbReference>
<organism evidence="13 14">
    <name type="scientific">Bauldia litoralis</name>
    <dbReference type="NCBI Taxonomy" id="665467"/>
    <lineage>
        <taxon>Bacteria</taxon>
        <taxon>Pseudomonadati</taxon>
        <taxon>Pseudomonadota</taxon>
        <taxon>Alphaproteobacteria</taxon>
        <taxon>Hyphomicrobiales</taxon>
        <taxon>Kaistiaceae</taxon>
        <taxon>Bauldia</taxon>
    </lineage>
</organism>
<keyword evidence="6" id="KW-1015">Disulfide bond</keyword>
<evidence type="ECO:0000259" key="12">
    <source>
        <dbReference type="Pfam" id="PF07992"/>
    </source>
</evidence>
<evidence type="ECO:0000259" key="11">
    <source>
        <dbReference type="Pfam" id="PF02852"/>
    </source>
</evidence>
<feature type="binding site" evidence="8">
    <location>
        <begin position="177"/>
        <end position="184"/>
    </location>
    <ligand>
        <name>NAD(+)</name>
        <dbReference type="ChEBI" id="CHEBI:57540"/>
    </ligand>
</feature>
<accession>A0A1G6DYZ0</accession>
<dbReference type="GO" id="GO:0050660">
    <property type="term" value="F:flavin adenine dinucleotide binding"/>
    <property type="evidence" value="ECO:0007669"/>
    <property type="project" value="TreeGrafter"/>
</dbReference>
<evidence type="ECO:0000256" key="3">
    <source>
        <dbReference type="ARBA" id="ARBA00022827"/>
    </source>
</evidence>
<evidence type="ECO:0000313" key="13">
    <source>
        <dbReference type="EMBL" id="SDB50407.1"/>
    </source>
</evidence>
<dbReference type="STRING" id="665467.SAMN02982931_03918"/>
<proteinExistence type="inferred from homology"/>
<evidence type="ECO:0000256" key="8">
    <source>
        <dbReference type="PIRSR" id="PIRSR000350-3"/>
    </source>
</evidence>
<feature type="binding site" evidence="8">
    <location>
        <position position="305"/>
    </location>
    <ligand>
        <name>NAD(+)</name>
        <dbReference type="ChEBI" id="CHEBI:57540"/>
    </ligand>
</feature>
<evidence type="ECO:0000256" key="7">
    <source>
        <dbReference type="ARBA" id="ARBA00023284"/>
    </source>
</evidence>
<feature type="binding site" evidence="8">
    <location>
        <position position="265"/>
    </location>
    <ligand>
        <name>NAD(+)</name>
        <dbReference type="ChEBI" id="CHEBI:57540"/>
    </ligand>
</feature>
<keyword evidence="14" id="KW-1185">Reference proteome</keyword>
<dbReference type="PANTHER" id="PTHR43014:SF2">
    <property type="entry name" value="MERCURIC REDUCTASE"/>
    <property type="match status" value="1"/>
</dbReference>
<dbReference type="PANTHER" id="PTHR43014">
    <property type="entry name" value="MERCURIC REDUCTASE"/>
    <property type="match status" value="1"/>
</dbReference>
<dbReference type="SUPFAM" id="SSF51905">
    <property type="entry name" value="FAD/NAD(P)-binding domain"/>
    <property type="match status" value="1"/>
</dbReference>
<evidence type="ECO:0000313" key="14">
    <source>
        <dbReference type="Proteomes" id="UP000199071"/>
    </source>
</evidence>
<evidence type="ECO:0000256" key="10">
    <source>
        <dbReference type="RuleBase" id="RU003691"/>
    </source>
</evidence>
<evidence type="ECO:0000256" key="1">
    <source>
        <dbReference type="ARBA" id="ARBA00007532"/>
    </source>
</evidence>
<sequence length="473" mass="50299">MRHLDVDICIIGGGSAGLSVAAGAAQLGARTVLFERRKMGGECLNYGCVPSKALIASARSAEAVRSAPGFGVKADLAGIDFAAAVDRVDRVIATIAPHDSEERFESLGVTVVRSNATFTGPDTVEGDGVTVKARRFVIATGSNPAAPPIDGLDTVPYLTNETIFANRTLPEHLLVVGGGPIGVEMAQAHRRLGARVTVAEADRIVAREDPELTAVIRDRLIAEGIDILEGARVKRFQMSGETITATIDADGERDLTVSHVLVAAGRKPQIDGLGLEAAGVDHTRAGITVDNRLRTSNRRIFAIGDISGGPQFTHVAGYQAGIVIRNALFRLPAKVDYRALPWVTFTDPELARVGLLEAEAREQIGSSVEALTVPFGKIDRAIAEDRTDGQIKLVLGKRGRILGASIVGDHAGELIHLWALAMGQKLGAKAVAGMIAPYPTMGEISKRVAGEYYAKKLFSPWPRRIVRFLGRFG</sequence>
<dbReference type="InterPro" id="IPR016156">
    <property type="entry name" value="FAD/NAD-linked_Rdtase_dimer_sf"/>
</dbReference>
<feature type="disulfide bond" description="Redox-active" evidence="9">
    <location>
        <begin position="43"/>
        <end position="48"/>
    </location>
</feature>
<dbReference type="OrthoDB" id="9761158at2"/>
<dbReference type="InterPro" id="IPR001100">
    <property type="entry name" value="Pyr_nuc-diS_OxRdtase"/>
</dbReference>
<dbReference type="InterPro" id="IPR004099">
    <property type="entry name" value="Pyr_nucl-diS_OxRdtase_dimer"/>
</dbReference>
<dbReference type="PROSITE" id="PS00076">
    <property type="entry name" value="PYRIDINE_REDOX_1"/>
    <property type="match status" value="1"/>
</dbReference>
<gene>
    <name evidence="13" type="ORF">SAMN02982931_03918</name>
</gene>
<evidence type="ECO:0000256" key="9">
    <source>
        <dbReference type="PIRSR" id="PIRSR000350-4"/>
    </source>
</evidence>
<comment type="similarity">
    <text evidence="1 10">Belongs to the class-I pyridine nucleotide-disulfide oxidoreductase family.</text>
</comment>
<feature type="binding site" evidence="8">
    <location>
        <position position="52"/>
    </location>
    <ligand>
        <name>FAD</name>
        <dbReference type="ChEBI" id="CHEBI:57692"/>
    </ligand>
</feature>
<keyword evidence="4" id="KW-0521">NADP</keyword>
<feature type="binding site" evidence="8">
    <location>
        <position position="200"/>
    </location>
    <ligand>
        <name>NAD(+)</name>
        <dbReference type="ChEBI" id="CHEBI:57540"/>
    </ligand>
</feature>
<comment type="cofactor">
    <cofactor evidence="8">
        <name>FAD</name>
        <dbReference type="ChEBI" id="CHEBI:57692"/>
    </cofactor>
    <text evidence="8">Binds 1 FAD per subunit.</text>
</comment>
<dbReference type="InterPro" id="IPR023753">
    <property type="entry name" value="FAD/NAD-binding_dom"/>
</dbReference>
<dbReference type="SUPFAM" id="SSF55424">
    <property type="entry name" value="FAD/NAD-linked reductases, dimerisation (C-terminal) domain"/>
    <property type="match status" value="1"/>
</dbReference>
<keyword evidence="3 8" id="KW-0274">FAD</keyword>
<dbReference type="PRINTS" id="PR00411">
    <property type="entry name" value="PNDRDTASEI"/>
</dbReference>
<evidence type="ECO:0000256" key="6">
    <source>
        <dbReference type="ARBA" id="ARBA00023157"/>
    </source>
</evidence>
<keyword evidence="2 10" id="KW-0285">Flavoprotein</keyword>
<evidence type="ECO:0000256" key="4">
    <source>
        <dbReference type="ARBA" id="ARBA00022857"/>
    </source>
</evidence>
<dbReference type="GO" id="GO:0016668">
    <property type="term" value="F:oxidoreductase activity, acting on a sulfur group of donors, NAD(P) as acceptor"/>
    <property type="evidence" value="ECO:0007669"/>
    <property type="project" value="InterPro"/>
</dbReference>
<feature type="binding site" evidence="8">
    <location>
        <begin position="140"/>
        <end position="142"/>
    </location>
    <ligand>
        <name>FAD</name>
        <dbReference type="ChEBI" id="CHEBI:57692"/>
    </ligand>
</feature>
<dbReference type="Pfam" id="PF02852">
    <property type="entry name" value="Pyr_redox_dim"/>
    <property type="match status" value="1"/>
</dbReference>
<dbReference type="InterPro" id="IPR012999">
    <property type="entry name" value="Pyr_OxRdtase_I_AS"/>
</dbReference>
<feature type="domain" description="FAD/NAD(P)-binding" evidence="12">
    <location>
        <begin position="7"/>
        <end position="320"/>
    </location>
</feature>
<keyword evidence="7 10" id="KW-0676">Redox-active center</keyword>
<dbReference type="Pfam" id="PF07992">
    <property type="entry name" value="Pyr_redox_2"/>
    <property type="match status" value="1"/>
</dbReference>
<keyword evidence="8" id="KW-0520">NAD</keyword>
<evidence type="ECO:0000256" key="2">
    <source>
        <dbReference type="ARBA" id="ARBA00022630"/>
    </source>
</evidence>
<dbReference type="RefSeq" id="WP_090879089.1">
    <property type="nucleotide sequence ID" value="NZ_FMXQ01000009.1"/>
</dbReference>
<dbReference type="Gene3D" id="3.30.390.30">
    <property type="match status" value="1"/>
</dbReference>
<name>A0A1G6DYZ0_9HYPH</name>
<reference evidence="13 14" key="1">
    <citation type="submission" date="2016-10" db="EMBL/GenBank/DDBJ databases">
        <authorList>
            <person name="de Groot N.N."/>
        </authorList>
    </citation>
    <scope>NUCLEOTIDE SEQUENCE [LARGE SCALE GENOMIC DNA]</scope>
    <source>
        <strain evidence="13 14">ATCC 35022</strain>
    </source>
</reference>
<dbReference type="GO" id="GO:0003955">
    <property type="term" value="F:NAD(P)H dehydrogenase (quinone) activity"/>
    <property type="evidence" value="ECO:0007669"/>
    <property type="project" value="TreeGrafter"/>
</dbReference>
<dbReference type="PRINTS" id="PR00368">
    <property type="entry name" value="FADPNR"/>
</dbReference>
<dbReference type="FunFam" id="3.30.390.30:FF:000001">
    <property type="entry name" value="Dihydrolipoyl dehydrogenase"/>
    <property type="match status" value="1"/>
</dbReference>
<dbReference type="Proteomes" id="UP000199071">
    <property type="component" value="Unassembled WGS sequence"/>
</dbReference>
<dbReference type="EMBL" id="FMXQ01000009">
    <property type="protein sequence ID" value="SDB50407.1"/>
    <property type="molecule type" value="Genomic_DNA"/>
</dbReference>
<dbReference type="InterPro" id="IPR036188">
    <property type="entry name" value="FAD/NAD-bd_sf"/>
</dbReference>